<dbReference type="EMBL" id="BLXT01001130">
    <property type="protein sequence ID" value="GFN83295.1"/>
    <property type="molecule type" value="Genomic_DNA"/>
</dbReference>
<feature type="domain" description="C2H2-type" evidence="13">
    <location>
        <begin position="1049"/>
        <end position="1076"/>
    </location>
</feature>
<organism evidence="14 15">
    <name type="scientific">Plakobranchus ocellatus</name>
    <dbReference type="NCBI Taxonomy" id="259542"/>
    <lineage>
        <taxon>Eukaryota</taxon>
        <taxon>Metazoa</taxon>
        <taxon>Spiralia</taxon>
        <taxon>Lophotrochozoa</taxon>
        <taxon>Mollusca</taxon>
        <taxon>Gastropoda</taxon>
        <taxon>Heterobranchia</taxon>
        <taxon>Euthyneura</taxon>
        <taxon>Panpulmonata</taxon>
        <taxon>Sacoglossa</taxon>
        <taxon>Placobranchoidea</taxon>
        <taxon>Plakobranchidae</taxon>
        <taxon>Plakobranchus</taxon>
    </lineage>
</organism>
<evidence type="ECO:0000256" key="2">
    <source>
        <dbReference type="ARBA" id="ARBA00006991"/>
    </source>
</evidence>
<evidence type="ECO:0000256" key="12">
    <source>
        <dbReference type="SAM" id="MobiDB-lite"/>
    </source>
</evidence>
<evidence type="ECO:0000256" key="8">
    <source>
        <dbReference type="ARBA" id="ARBA00023125"/>
    </source>
</evidence>
<evidence type="ECO:0000256" key="9">
    <source>
        <dbReference type="ARBA" id="ARBA00023163"/>
    </source>
</evidence>
<dbReference type="FunFam" id="3.30.160.60:FF:000322">
    <property type="entry name" value="GDNF-inducible zinc finger protein 1"/>
    <property type="match status" value="1"/>
</dbReference>
<evidence type="ECO:0000256" key="6">
    <source>
        <dbReference type="ARBA" id="ARBA00022833"/>
    </source>
</evidence>
<feature type="domain" description="C2H2-type" evidence="13">
    <location>
        <begin position="1135"/>
        <end position="1162"/>
    </location>
</feature>
<dbReference type="InterPro" id="IPR036236">
    <property type="entry name" value="Znf_C2H2_sf"/>
</dbReference>
<reference evidence="14 15" key="1">
    <citation type="journal article" date="2021" name="Elife">
        <title>Chloroplast acquisition without the gene transfer in kleptoplastic sea slugs, Plakobranchus ocellatus.</title>
        <authorList>
            <person name="Maeda T."/>
            <person name="Takahashi S."/>
            <person name="Yoshida T."/>
            <person name="Shimamura S."/>
            <person name="Takaki Y."/>
            <person name="Nagai Y."/>
            <person name="Toyoda A."/>
            <person name="Suzuki Y."/>
            <person name="Arimoto A."/>
            <person name="Ishii H."/>
            <person name="Satoh N."/>
            <person name="Nishiyama T."/>
            <person name="Hasebe M."/>
            <person name="Maruyama T."/>
            <person name="Minagawa J."/>
            <person name="Obokata J."/>
            <person name="Shigenobu S."/>
        </authorList>
    </citation>
    <scope>NUCLEOTIDE SEQUENCE [LARGE SCALE GENOMIC DNA]</scope>
</reference>
<keyword evidence="9" id="KW-0804">Transcription</keyword>
<evidence type="ECO:0000256" key="10">
    <source>
        <dbReference type="ARBA" id="ARBA00023242"/>
    </source>
</evidence>
<dbReference type="Pfam" id="PF12874">
    <property type="entry name" value="zf-met"/>
    <property type="match status" value="1"/>
</dbReference>
<evidence type="ECO:0000256" key="11">
    <source>
        <dbReference type="PROSITE-ProRule" id="PRU00042"/>
    </source>
</evidence>
<feature type="domain" description="C2H2-type" evidence="13">
    <location>
        <begin position="881"/>
        <end position="908"/>
    </location>
</feature>
<dbReference type="GO" id="GO:0000981">
    <property type="term" value="F:DNA-binding transcription factor activity, RNA polymerase II-specific"/>
    <property type="evidence" value="ECO:0007669"/>
    <property type="project" value="TreeGrafter"/>
</dbReference>
<feature type="domain" description="C2H2-type" evidence="13">
    <location>
        <begin position="1163"/>
        <end position="1190"/>
    </location>
</feature>
<dbReference type="GO" id="GO:0008270">
    <property type="term" value="F:zinc ion binding"/>
    <property type="evidence" value="ECO:0007669"/>
    <property type="project" value="UniProtKB-KW"/>
</dbReference>
<dbReference type="PANTHER" id="PTHR24394:SF48">
    <property type="entry name" value="ZINC FINGER PROTEIN 771"/>
    <property type="match status" value="1"/>
</dbReference>
<dbReference type="Gene3D" id="1.10.443.10">
    <property type="entry name" value="Intergrase catalytic core"/>
    <property type="match status" value="1"/>
</dbReference>
<dbReference type="GO" id="GO:0015074">
    <property type="term" value="P:DNA integration"/>
    <property type="evidence" value="ECO:0007669"/>
    <property type="project" value="InterPro"/>
</dbReference>
<proteinExistence type="inferred from homology"/>
<dbReference type="PANTHER" id="PTHR24394">
    <property type="entry name" value="ZINC FINGER PROTEIN"/>
    <property type="match status" value="1"/>
</dbReference>
<name>A0AAV3YJ69_9GAST</name>
<evidence type="ECO:0000256" key="5">
    <source>
        <dbReference type="ARBA" id="ARBA00022771"/>
    </source>
</evidence>
<dbReference type="FunFam" id="3.30.160.60:FF:000446">
    <property type="entry name" value="Zinc finger protein"/>
    <property type="match status" value="2"/>
</dbReference>
<keyword evidence="6" id="KW-0862">Zinc</keyword>
<evidence type="ECO:0000256" key="3">
    <source>
        <dbReference type="ARBA" id="ARBA00022723"/>
    </source>
</evidence>
<evidence type="ECO:0000256" key="1">
    <source>
        <dbReference type="ARBA" id="ARBA00004123"/>
    </source>
</evidence>
<feature type="domain" description="C2H2-type" evidence="13">
    <location>
        <begin position="1191"/>
        <end position="1218"/>
    </location>
</feature>
<dbReference type="FunFam" id="3.30.160.60:FF:000688">
    <property type="entry name" value="zinc finger protein 197 isoform X1"/>
    <property type="match status" value="1"/>
</dbReference>
<evidence type="ECO:0000313" key="15">
    <source>
        <dbReference type="Proteomes" id="UP000735302"/>
    </source>
</evidence>
<dbReference type="SMART" id="SM00355">
    <property type="entry name" value="ZnF_C2H2"/>
    <property type="match status" value="15"/>
</dbReference>
<feature type="domain" description="C2H2-type" evidence="13">
    <location>
        <begin position="1021"/>
        <end position="1048"/>
    </location>
</feature>
<dbReference type="Gene3D" id="3.30.160.60">
    <property type="entry name" value="Classic Zinc Finger"/>
    <property type="match status" value="15"/>
</dbReference>
<feature type="domain" description="C2H2-type" evidence="13">
    <location>
        <begin position="1077"/>
        <end position="1104"/>
    </location>
</feature>
<dbReference type="FunFam" id="3.30.160.60:FF:000671">
    <property type="entry name" value="Zinc finger protein 26"/>
    <property type="match status" value="1"/>
</dbReference>
<dbReference type="FunFam" id="3.30.160.60:FF:000016">
    <property type="entry name" value="zinc finger protein 37 homolog"/>
    <property type="match status" value="1"/>
</dbReference>
<keyword evidence="15" id="KW-1185">Reference proteome</keyword>
<dbReference type="GO" id="GO:0003677">
    <property type="term" value="F:DNA binding"/>
    <property type="evidence" value="ECO:0007669"/>
    <property type="project" value="UniProtKB-KW"/>
</dbReference>
<dbReference type="FunFam" id="3.30.160.60:FF:000023">
    <property type="entry name" value="zinc finger protein 37 homolog"/>
    <property type="match status" value="1"/>
</dbReference>
<evidence type="ECO:0000259" key="13">
    <source>
        <dbReference type="PROSITE" id="PS50157"/>
    </source>
</evidence>
<accession>A0AAV3YJ69</accession>
<feature type="domain" description="C2H2-type" evidence="13">
    <location>
        <begin position="993"/>
        <end position="1020"/>
    </location>
</feature>
<keyword evidence="10" id="KW-0539">Nucleus</keyword>
<keyword evidence="5 11" id="KW-0863">Zinc-finger</keyword>
<feature type="compositionally biased region" description="Polar residues" evidence="12">
    <location>
        <begin position="41"/>
        <end position="54"/>
    </location>
</feature>
<dbReference type="Proteomes" id="UP000735302">
    <property type="component" value="Unassembled WGS sequence"/>
</dbReference>
<dbReference type="SUPFAM" id="SSF57667">
    <property type="entry name" value="beta-beta-alpha zinc fingers"/>
    <property type="match status" value="8"/>
</dbReference>
<feature type="region of interest" description="Disordered" evidence="12">
    <location>
        <begin position="117"/>
        <end position="138"/>
    </location>
</feature>
<dbReference type="Pfam" id="PF13912">
    <property type="entry name" value="zf-C2H2_6"/>
    <property type="match status" value="3"/>
</dbReference>
<feature type="region of interest" description="Disordered" evidence="12">
    <location>
        <begin position="736"/>
        <end position="771"/>
    </location>
</feature>
<keyword evidence="4" id="KW-0677">Repeat</keyword>
<keyword evidence="3" id="KW-0479">Metal-binding</keyword>
<dbReference type="Pfam" id="PF00096">
    <property type="entry name" value="zf-C2H2"/>
    <property type="match status" value="7"/>
</dbReference>
<comment type="caution">
    <text evidence="14">The sequence shown here is derived from an EMBL/GenBank/DDBJ whole genome shotgun (WGS) entry which is preliminary data.</text>
</comment>
<dbReference type="GO" id="GO:0006310">
    <property type="term" value="P:DNA recombination"/>
    <property type="evidence" value="ECO:0007669"/>
    <property type="project" value="InterPro"/>
</dbReference>
<feature type="compositionally biased region" description="Acidic residues" evidence="12">
    <location>
        <begin position="741"/>
        <end position="754"/>
    </location>
</feature>
<dbReference type="FunFam" id="3.30.160.60:FF:000286">
    <property type="entry name" value="Zinc finger protein 770"/>
    <property type="match status" value="1"/>
</dbReference>
<feature type="region of interest" description="Disordered" evidence="12">
    <location>
        <begin position="41"/>
        <end position="87"/>
    </location>
</feature>
<feature type="domain" description="C2H2-type" evidence="13">
    <location>
        <begin position="937"/>
        <end position="964"/>
    </location>
</feature>
<comment type="subcellular location">
    <subcellularLocation>
        <location evidence="1">Nucleus</location>
    </subcellularLocation>
</comment>
<dbReference type="GO" id="GO:0005634">
    <property type="term" value="C:nucleus"/>
    <property type="evidence" value="ECO:0007669"/>
    <property type="project" value="UniProtKB-SubCell"/>
</dbReference>
<gene>
    <name evidence="14" type="ORF">PoB_000980100</name>
</gene>
<feature type="domain" description="C2H2-type" evidence="13">
    <location>
        <begin position="909"/>
        <end position="936"/>
    </location>
</feature>
<keyword evidence="7" id="KW-0805">Transcription regulation</keyword>
<feature type="domain" description="C2H2-type" evidence="13">
    <location>
        <begin position="1275"/>
        <end position="1301"/>
    </location>
</feature>
<comment type="similarity">
    <text evidence="2">Belongs to the krueppel C2H2-type zinc-finger protein family.</text>
</comment>
<dbReference type="InterPro" id="IPR013762">
    <property type="entry name" value="Integrase-like_cat_sf"/>
</dbReference>
<dbReference type="FunFam" id="3.30.160.60:FF:002737">
    <property type="entry name" value="AGAP008430-PA"/>
    <property type="match status" value="1"/>
</dbReference>
<evidence type="ECO:0000256" key="4">
    <source>
        <dbReference type="ARBA" id="ARBA00022737"/>
    </source>
</evidence>
<feature type="domain" description="C2H2-type" evidence="13">
    <location>
        <begin position="1247"/>
        <end position="1274"/>
    </location>
</feature>
<protein>
    <submittedName>
        <fullName evidence="14">Zinc finger protein 271</fullName>
    </submittedName>
</protein>
<feature type="compositionally biased region" description="Acidic residues" evidence="12">
    <location>
        <begin position="61"/>
        <end position="80"/>
    </location>
</feature>
<dbReference type="InterPro" id="IPR013087">
    <property type="entry name" value="Znf_C2H2_type"/>
</dbReference>
<evidence type="ECO:0000313" key="14">
    <source>
        <dbReference type="EMBL" id="GFN83295.1"/>
    </source>
</evidence>
<evidence type="ECO:0000256" key="7">
    <source>
        <dbReference type="ARBA" id="ARBA00023015"/>
    </source>
</evidence>
<dbReference type="FunFam" id="3.30.160.60:FF:000870">
    <property type="entry name" value="zinc finger protein 197 isoform X1"/>
    <property type="match status" value="2"/>
</dbReference>
<feature type="domain" description="C2H2-type" evidence="13">
    <location>
        <begin position="965"/>
        <end position="992"/>
    </location>
</feature>
<dbReference type="PROSITE" id="PS00028">
    <property type="entry name" value="ZINC_FINGER_C2H2_1"/>
    <property type="match status" value="15"/>
</dbReference>
<dbReference type="PROSITE" id="PS50157">
    <property type="entry name" value="ZINC_FINGER_C2H2_2"/>
    <property type="match status" value="15"/>
</dbReference>
<sequence>MGISGTVAYLSSVETSETCQRIETSETCQRIETSETCQRIETSETCQRISSTPEEMQPELQSDEIDDTDKDPDNITETETSECSSVEYQQQLPGLEDAFDIAETRIDLSSVASDIGISQTDVQERPGPSTSSSCDKQEPRRHAFKNITVPYTEKGKRMYRKADFCKYCERMYSSKISKHYLNCHMKETKVKEILSLPLGSKERQRKMLLLQNEGNHTHNTQVLMSGRGELVVSRRPTSKEETDASHFLPCTNCLGWFHSRNLQLHAKTCPAGMLHDKNHLRNARTLITPFLASQESELNKLFSLMKETKKYPGLKRISEDDFLICEFAKGLLKKLGTKEEQRLKDMDNIRTKIRHIARLLKAMKERETEIKDLESAITPKFFFLVVETVKHLSVECDSPKFATTLGHYLKQLSILKKSLALIAGDEDKHKQASDFDTLFDAHWNSHVSSVANRGLKLRTLNKDIKIPPTSDLVALKDFLEDEIKQYLSKFPLSGEEWTRMAMMLLVRITLFNKSQISEVAELKVKDYTNRIRSSSVDEDILKQLEFTEKVLVRRIDLIEVRGKSTRGQRKVFIILTQEMIKACDHLLETKIHAGLDPENHFFFSRQNSLGPIDGCKAMREVTNICERVKEPKLIRSRLLRKYLATTIQILDMSTDELSAVVDHMGHSVAVHTDVYGIQTSLLEKTKVARALIALENGQMSRFTGEPLSSITLDQLPLPILYDGEEEMDAENVAVTEHTEDNAGEESDQASEEFDPPVMPDDAVSSRRNVPKRIQHKRWGKSEEEILFKAFKKCFEQSKNPRYNEIISAQKRYPLLQGRSVPVIKTCEEPRLNNGSPNLQEICGQGYFQELQQQCNVTGPDQVNSSKKLTFSLRICSKEKKHRCQLCNRGFSRKYDMWNHMRKHSGERPFECDVCFKRFTWSGSLVVHKRIHSGEKPYVCEICCKRFVSSNGLKSHEITHAAEKPYPCDECGKVFARINTLRVHKKWHSGVRPHRCDECGKTYIMRGRLNEHKRKHAEEKPFPCDLCDKAYSRLSDLVGHKRIHTGERPYKCNVCQKAFMLLSNLIGHKKMHTGERPYKCDMCDKTYTSSSNLIEHKRSHTGERPYNCDLCSQTFARKSCFDCHKKSHWPVKEKLYKCDICDKMFAWRRSLSLHKKIHAGVKSYSCDVCGKSFISNNALYQHRKIHLSDRPHKCDVCGRGFLRLRDLETHKRTHTGERPFKCDQCEKSFCGRNLLQMHQKYHLDEGQYKCDVCGQIFVTMGNLNRHKRIHTQERAYVCDMCTKTFTTFSNRNRHRKRIHLVS</sequence>
<dbReference type="FunFam" id="3.30.160.60:FF:000005">
    <property type="entry name" value="Zinc finger protein 14 homolog"/>
    <property type="match status" value="1"/>
</dbReference>
<feature type="domain" description="C2H2-type" evidence="13">
    <location>
        <begin position="1219"/>
        <end position="1246"/>
    </location>
</feature>
<keyword evidence="8" id="KW-0238">DNA-binding</keyword>
<feature type="domain" description="C2H2-type" evidence="13">
    <location>
        <begin position="1105"/>
        <end position="1132"/>
    </location>
</feature>